<comment type="caution">
    <text evidence="1">The sequence shown here is derived from an EMBL/GenBank/DDBJ whole genome shotgun (WGS) entry which is preliminary data.</text>
</comment>
<accession>A0A4Y2TIX4</accession>
<evidence type="ECO:0000313" key="2">
    <source>
        <dbReference type="Proteomes" id="UP000499080"/>
    </source>
</evidence>
<sequence>INYHLSDTKLMNLDIPHLGVLIIADSLAMDEESYELIPLHLQKGIFHSFYLMMKPSGRIIYGSQPDSIEDLSCADCGAAISLL</sequence>
<gene>
    <name evidence="1" type="ORF">AVEN_183418_1</name>
</gene>
<name>A0A4Y2TIX4_ARAVE</name>
<protein>
    <submittedName>
        <fullName evidence="1">Uncharacterized protein</fullName>
    </submittedName>
</protein>
<organism evidence="1 2">
    <name type="scientific">Araneus ventricosus</name>
    <name type="common">Orbweaver spider</name>
    <name type="synonym">Epeira ventricosa</name>
    <dbReference type="NCBI Taxonomy" id="182803"/>
    <lineage>
        <taxon>Eukaryota</taxon>
        <taxon>Metazoa</taxon>
        <taxon>Ecdysozoa</taxon>
        <taxon>Arthropoda</taxon>
        <taxon>Chelicerata</taxon>
        <taxon>Arachnida</taxon>
        <taxon>Araneae</taxon>
        <taxon>Araneomorphae</taxon>
        <taxon>Entelegynae</taxon>
        <taxon>Araneoidea</taxon>
        <taxon>Araneidae</taxon>
        <taxon>Araneus</taxon>
    </lineage>
</organism>
<evidence type="ECO:0000313" key="1">
    <source>
        <dbReference type="EMBL" id="GBN99980.1"/>
    </source>
</evidence>
<feature type="non-terminal residue" evidence="1">
    <location>
        <position position="1"/>
    </location>
</feature>
<dbReference type="AlphaFoldDB" id="A0A4Y2TIX4"/>
<keyword evidence="2" id="KW-1185">Reference proteome</keyword>
<reference evidence="1 2" key="1">
    <citation type="journal article" date="2019" name="Sci. Rep.">
        <title>Orb-weaving spider Araneus ventricosus genome elucidates the spidroin gene catalogue.</title>
        <authorList>
            <person name="Kono N."/>
            <person name="Nakamura H."/>
            <person name="Ohtoshi R."/>
            <person name="Moran D.A.P."/>
            <person name="Shinohara A."/>
            <person name="Yoshida Y."/>
            <person name="Fujiwara M."/>
            <person name="Mori M."/>
            <person name="Tomita M."/>
            <person name="Arakawa K."/>
        </authorList>
    </citation>
    <scope>NUCLEOTIDE SEQUENCE [LARGE SCALE GENOMIC DNA]</scope>
</reference>
<proteinExistence type="predicted"/>
<dbReference type="EMBL" id="BGPR01028676">
    <property type="protein sequence ID" value="GBN99980.1"/>
    <property type="molecule type" value="Genomic_DNA"/>
</dbReference>
<dbReference type="Proteomes" id="UP000499080">
    <property type="component" value="Unassembled WGS sequence"/>
</dbReference>